<evidence type="ECO:0000256" key="15">
    <source>
        <dbReference type="ARBA" id="ARBA00030800"/>
    </source>
</evidence>
<keyword evidence="8 21" id="KW-0808">Transferase</keyword>
<feature type="transmembrane region" description="Helical" evidence="17">
    <location>
        <begin position="31"/>
        <end position="53"/>
    </location>
</feature>
<comment type="cofactor">
    <cofactor evidence="2">
        <name>[4Fe-4S] cluster</name>
        <dbReference type="ChEBI" id="CHEBI:49883"/>
    </cofactor>
</comment>
<dbReference type="InterPro" id="IPR050482">
    <property type="entry name" value="Sensor_HK_TwoCompSys"/>
</dbReference>
<dbReference type="SMART" id="SM00086">
    <property type="entry name" value="PAC"/>
    <property type="match status" value="2"/>
</dbReference>
<evidence type="ECO:0000256" key="14">
    <source>
        <dbReference type="ARBA" id="ARBA00024827"/>
    </source>
</evidence>
<gene>
    <name evidence="21" type="primary">nreB_2</name>
    <name evidence="21" type="ORF">STSP1_02401</name>
</gene>
<keyword evidence="10 21" id="KW-0418">Kinase</keyword>
<evidence type="ECO:0000256" key="17">
    <source>
        <dbReference type="SAM" id="Phobius"/>
    </source>
</evidence>
<reference evidence="22" key="1">
    <citation type="submission" date="2017-04" db="EMBL/GenBank/DDBJ databases">
        <title>Comparative genomics and description of representatives of a novel lineage of planctomycetes thriving in anoxic sediments.</title>
        <authorList>
            <person name="Spring S."/>
            <person name="Bunk B."/>
            <person name="Sproer C."/>
        </authorList>
    </citation>
    <scope>NUCLEOTIDE SEQUENCE [LARGE SCALE GENOMIC DNA]</scope>
    <source>
        <strain evidence="22">ST-PulAB-D4</strain>
    </source>
</reference>
<evidence type="ECO:0000256" key="4">
    <source>
        <dbReference type="ARBA" id="ARBA00012438"/>
    </source>
</evidence>
<keyword evidence="6" id="KW-0004">4Fe-4S</keyword>
<feature type="domain" description="PAS" evidence="19">
    <location>
        <begin position="197"/>
        <end position="269"/>
    </location>
</feature>
<evidence type="ECO:0000256" key="16">
    <source>
        <dbReference type="SAM" id="Coils"/>
    </source>
</evidence>
<dbReference type="PROSITE" id="PS50109">
    <property type="entry name" value="HIS_KIN"/>
    <property type="match status" value="1"/>
</dbReference>
<dbReference type="InterPro" id="IPR001610">
    <property type="entry name" value="PAC"/>
</dbReference>
<dbReference type="InterPro" id="IPR000700">
    <property type="entry name" value="PAS-assoc_C"/>
</dbReference>
<dbReference type="Pfam" id="PF07730">
    <property type="entry name" value="HisKA_3"/>
    <property type="match status" value="1"/>
</dbReference>
<dbReference type="AlphaFoldDB" id="A0A1W6LQA0"/>
<evidence type="ECO:0000256" key="8">
    <source>
        <dbReference type="ARBA" id="ARBA00022679"/>
    </source>
</evidence>
<evidence type="ECO:0000256" key="6">
    <source>
        <dbReference type="ARBA" id="ARBA00022485"/>
    </source>
</evidence>
<dbReference type="GO" id="GO:0005737">
    <property type="term" value="C:cytoplasm"/>
    <property type="evidence" value="ECO:0007669"/>
    <property type="project" value="UniProtKB-SubCell"/>
</dbReference>
<dbReference type="GO" id="GO:0000155">
    <property type="term" value="F:phosphorelay sensor kinase activity"/>
    <property type="evidence" value="ECO:0007669"/>
    <property type="project" value="InterPro"/>
</dbReference>
<dbReference type="SMART" id="SM00091">
    <property type="entry name" value="PAS"/>
    <property type="match status" value="1"/>
</dbReference>
<dbReference type="InterPro" id="IPR036890">
    <property type="entry name" value="HATPase_C_sf"/>
</dbReference>
<dbReference type="Gene3D" id="3.30.450.20">
    <property type="entry name" value="PAS domain"/>
    <property type="match status" value="2"/>
</dbReference>
<dbReference type="GO" id="GO:0016020">
    <property type="term" value="C:membrane"/>
    <property type="evidence" value="ECO:0007669"/>
    <property type="project" value="InterPro"/>
</dbReference>
<evidence type="ECO:0000313" key="22">
    <source>
        <dbReference type="Proteomes" id="UP000193334"/>
    </source>
</evidence>
<dbReference type="InterPro" id="IPR003594">
    <property type="entry name" value="HATPase_dom"/>
</dbReference>
<name>A0A1W6LQA0_9BACT</name>
<evidence type="ECO:0000256" key="1">
    <source>
        <dbReference type="ARBA" id="ARBA00000085"/>
    </source>
</evidence>
<dbReference type="GO" id="GO:0051539">
    <property type="term" value="F:4 iron, 4 sulfur cluster binding"/>
    <property type="evidence" value="ECO:0007669"/>
    <property type="project" value="UniProtKB-KW"/>
</dbReference>
<comment type="subcellular location">
    <subcellularLocation>
        <location evidence="3">Cytoplasm</location>
    </subcellularLocation>
</comment>
<keyword evidence="16" id="KW-0175">Coiled coil</keyword>
<dbReference type="GO" id="GO:0046983">
    <property type="term" value="F:protein dimerization activity"/>
    <property type="evidence" value="ECO:0007669"/>
    <property type="project" value="InterPro"/>
</dbReference>
<dbReference type="EC" id="2.7.13.3" evidence="4"/>
<keyword evidence="7" id="KW-0963">Cytoplasm</keyword>
<keyword evidence="17" id="KW-0472">Membrane</keyword>
<dbReference type="EMBL" id="CP021023">
    <property type="protein sequence ID" value="ARN57975.1"/>
    <property type="molecule type" value="Genomic_DNA"/>
</dbReference>
<dbReference type="InterPro" id="IPR013655">
    <property type="entry name" value="PAS_fold_3"/>
</dbReference>
<evidence type="ECO:0000256" key="11">
    <source>
        <dbReference type="ARBA" id="ARBA00023004"/>
    </source>
</evidence>
<dbReference type="SUPFAM" id="SSF55785">
    <property type="entry name" value="PYP-like sensor domain (PAS domain)"/>
    <property type="match status" value="2"/>
</dbReference>
<feature type="coiled-coil region" evidence="16">
    <location>
        <begin position="320"/>
        <end position="380"/>
    </location>
</feature>
<feature type="domain" description="PAC" evidence="20">
    <location>
        <begin position="272"/>
        <end position="325"/>
    </location>
</feature>
<evidence type="ECO:0000256" key="12">
    <source>
        <dbReference type="ARBA" id="ARBA00023012"/>
    </source>
</evidence>
<dbReference type="InterPro" id="IPR005467">
    <property type="entry name" value="His_kinase_dom"/>
</dbReference>
<evidence type="ECO:0000256" key="5">
    <source>
        <dbReference type="ARBA" id="ARBA00017322"/>
    </source>
</evidence>
<dbReference type="PANTHER" id="PTHR24421">
    <property type="entry name" value="NITRATE/NITRITE SENSOR PROTEIN NARX-RELATED"/>
    <property type="match status" value="1"/>
</dbReference>
<sequence>MFAFEKTAYFFNNWLKISSSSLGSAAISQSLFFWLIIILTSVLIAACILLITLHRRKLSALRNKVKYGELRYQTVLRSLNDDIFEVDVENEQFLLYSVSKNMIPNEENKYTYRLDDVVQSAHSSDKQKLANLFSDMLTGMIDGCSMEYRVVKEGREKWVHIRARTVSYNHSGKPERILGVCSDIDKRKKIEEKLNKQQELYKLTMESLNDAVFDYDLSRDEITFSSQWYKMLGYKPFSLKETFEKWIELVHPEDKDSFQQTFIESVNKEKLFNIEYRMLKADGEYRWLLTRGKVVEFDQDDTPSRVLGTCRDIHQQKIAEQELRAREESLRKSKSELQDLNARLINSNESQRRYLAREMHDEFTQRLAVAAIEINKLEKMLAENSSTAIIDKISAVKTDILELSEDIRKLSRHIHPSLLDDLGLVAAIRSEVSLVKEKRELDIEVIDKGSFEDIDSDKALAVFRIVQEALRNVVRHSKAECVDVLLERKDDSIEVSVEDDGIGFEIDLRKTKESLGLISMKERARLTGGKLDINSKPGSGTVINLEIPVND</sequence>
<dbReference type="InterPro" id="IPR004358">
    <property type="entry name" value="Sig_transdc_His_kin-like_C"/>
</dbReference>
<evidence type="ECO:0000256" key="9">
    <source>
        <dbReference type="ARBA" id="ARBA00022723"/>
    </source>
</evidence>
<comment type="catalytic activity">
    <reaction evidence="1">
        <text>ATP + protein L-histidine = ADP + protein N-phospho-L-histidine.</text>
        <dbReference type="EC" id="2.7.13.3"/>
    </reaction>
</comment>
<dbReference type="PROSITE" id="PS50112">
    <property type="entry name" value="PAS"/>
    <property type="match status" value="1"/>
</dbReference>
<dbReference type="PANTHER" id="PTHR24421:SF58">
    <property type="entry name" value="SIGNAL TRANSDUCTION HISTIDINE-PROTEIN KINASE_PHOSPHATASE UHPB"/>
    <property type="match status" value="1"/>
</dbReference>
<evidence type="ECO:0000256" key="7">
    <source>
        <dbReference type="ARBA" id="ARBA00022490"/>
    </source>
</evidence>
<evidence type="ECO:0000259" key="18">
    <source>
        <dbReference type="PROSITE" id="PS50109"/>
    </source>
</evidence>
<dbReference type="InterPro" id="IPR000014">
    <property type="entry name" value="PAS"/>
</dbReference>
<dbReference type="SUPFAM" id="SSF55874">
    <property type="entry name" value="ATPase domain of HSP90 chaperone/DNA topoisomerase II/histidine kinase"/>
    <property type="match status" value="1"/>
</dbReference>
<evidence type="ECO:0000313" key="21">
    <source>
        <dbReference type="EMBL" id="ARN57975.1"/>
    </source>
</evidence>
<dbReference type="NCBIfam" id="TIGR00229">
    <property type="entry name" value="sensory_box"/>
    <property type="match status" value="2"/>
</dbReference>
<dbReference type="KEGG" id="pbp:STSP1_02401"/>
<comment type="function">
    <text evidence="14">Member of the two-component regulatory system NreB/NreC involved in the control of dissimilatory nitrate/nitrite reduction in response to oxygen. NreB functions as a direct oxygen sensor histidine kinase which is autophosphorylated, in the absence of oxygen, probably at the conserved histidine residue, and transfers its phosphate group probably to a conserved aspartate residue of NreC. NreB/NreC activates the expression of the nitrate (narGHJI) and nitrite (nir) reductase operons, as well as the putative nitrate transporter gene narT.</text>
</comment>
<keyword evidence="17" id="KW-1133">Transmembrane helix</keyword>
<dbReference type="InterPro" id="IPR011712">
    <property type="entry name" value="Sig_transdc_His_kin_sub3_dim/P"/>
</dbReference>
<feature type="domain" description="PAC" evidence="20">
    <location>
        <begin position="142"/>
        <end position="196"/>
    </location>
</feature>
<dbReference type="GO" id="GO:0046872">
    <property type="term" value="F:metal ion binding"/>
    <property type="evidence" value="ECO:0007669"/>
    <property type="project" value="UniProtKB-KW"/>
</dbReference>
<keyword evidence="22" id="KW-1185">Reference proteome</keyword>
<keyword evidence="17" id="KW-0812">Transmembrane</keyword>
<proteinExistence type="predicted"/>
<dbReference type="Gene3D" id="3.30.565.10">
    <property type="entry name" value="Histidine kinase-like ATPase, C-terminal domain"/>
    <property type="match status" value="1"/>
</dbReference>
<evidence type="ECO:0000256" key="13">
    <source>
        <dbReference type="ARBA" id="ARBA00023014"/>
    </source>
</evidence>
<feature type="domain" description="Histidine kinase" evidence="18">
    <location>
        <begin position="354"/>
        <end position="551"/>
    </location>
</feature>
<evidence type="ECO:0000256" key="10">
    <source>
        <dbReference type="ARBA" id="ARBA00022777"/>
    </source>
</evidence>
<keyword evidence="11" id="KW-0408">Iron</keyword>
<evidence type="ECO:0000256" key="3">
    <source>
        <dbReference type="ARBA" id="ARBA00004496"/>
    </source>
</evidence>
<keyword evidence="9" id="KW-0479">Metal-binding</keyword>
<dbReference type="Proteomes" id="UP000193334">
    <property type="component" value="Chromosome"/>
</dbReference>
<evidence type="ECO:0000259" key="20">
    <source>
        <dbReference type="PROSITE" id="PS50113"/>
    </source>
</evidence>
<dbReference type="SMART" id="SM00387">
    <property type="entry name" value="HATPase_c"/>
    <property type="match status" value="1"/>
</dbReference>
<keyword evidence="12" id="KW-0902">Two-component regulatory system</keyword>
<dbReference type="CDD" id="cd00130">
    <property type="entry name" value="PAS"/>
    <property type="match status" value="1"/>
</dbReference>
<dbReference type="InterPro" id="IPR035965">
    <property type="entry name" value="PAS-like_dom_sf"/>
</dbReference>
<protein>
    <recommendedName>
        <fullName evidence="5">Oxygen sensor histidine kinase NreB</fullName>
        <ecNumber evidence="4">2.7.13.3</ecNumber>
    </recommendedName>
    <alternativeName>
        <fullName evidence="15">Nitrogen regulation protein B</fullName>
    </alternativeName>
</protein>
<organism evidence="21 22">
    <name type="scientific">Sedimentisphaera salicampi</name>
    <dbReference type="NCBI Taxonomy" id="1941349"/>
    <lineage>
        <taxon>Bacteria</taxon>
        <taxon>Pseudomonadati</taxon>
        <taxon>Planctomycetota</taxon>
        <taxon>Phycisphaerae</taxon>
        <taxon>Sedimentisphaerales</taxon>
        <taxon>Sedimentisphaeraceae</taxon>
        <taxon>Sedimentisphaera</taxon>
    </lineage>
</organism>
<evidence type="ECO:0000256" key="2">
    <source>
        <dbReference type="ARBA" id="ARBA00001966"/>
    </source>
</evidence>
<accession>A0A1W6LQA0</accession>
<dbReference type="STRING" id="1941349.STSP1_02401"/>
<evidence type="ECO:0000259" key="19">
    <source>
        <dbReference type="PROSITE" id="PS50112"/>
    </source>
</evidence>
<dbReference type="Pfam" id="PF02518">
    <property type="entry name" value="HATPase_c"/>
    <property type="match status" value="1"/>
</dbReference>
<keyword evidence="13" id="KW-0411">Iron-sulfur</keyword>
<dbReference type="PRINTS" id="PR00344">
    <property type="entry name" value="BCTRLSENSOR"/>
</dbReference>
<dbReference type="PROSITE" id="PS50113">
    <property type="entry name" value="PAC"/>
    <property type="match status" value="2"/>
</dbReference>
<dbReference type="Pfam" id="PF08447">
    <property type="entry name" value="PAS_3"/>
    <property type="match status" value="1"/>
</dbReference>
<dbReference type="RefSeq" id="WP_085756590.1">
    <property type="nucleotide sequence ID" value="NZ_CP021023.1"/>
</dbReference>
<dbReference type="CDD" id="cd16917">
    <property type="entry name" value="HATPase_UhpB-NarQ-NarX-like"/>
    <property type="match status" value="1"/>
</dbReference>